<keyword evidence="1" id="KW-1185">Reference proteome</keyword>
<accession>A0A914PQ63</accession>
<evidence type="ECO:0000313" key="2">
    <source>
        <dbReference type="WBParaSite" id="PDA_v2.g20236.t1"/>
    </source>
</evidence>
<protein>
    <submittedName>
        <fullName evidence="2">Uncharacterized protein</fullName>
    </submittedName>
</protein>
<sequence>MTWYNYMFLGKETDDKKPFENLLLTCHCSNTLEKYFFFPASLKVDGRNVSNGIALCVRLHDMTFTQDPSEFLNYYAPIPGIKDSKDVYDLMAYKYSTVFHRNIMAANNFSPNAYPTITCHDIYGKAVRMSYGIQSCAIQYLYNSSKGDDYVFKYSGPLLYGNLEYLPDNFFDYMGTFVQYRRNYDKPGYCYFHKVETMYSFTCVCHHNYKQQQENCKIPENKRICAFDMTNSTENATAEMKDKWFKEQCEFFFISESEESVSISIPNFALLSNFSSNGTCDYYQAEEWCSKIGTRKIYYETFKACCNATDFCNKMMVHRLKKEKGEMMRSPFTCKYAAKGIAILNGTCELYLDLMTKDLVVLNQYVFQEMNNITASKENCSYVIGTIQVEDNENCSTRLYNTTGTLHSFYKCHCSMKDCDGENQDMAKEMNNTKFHDQFYCQKVDYNVTTSKYKKFGTHVLESVKNENGVLCFIEISKMNDTYSIQAKAIHDNSSIPTVCNKALFSPQSRNYTEPEKMKCCTAISQHPQSSSYCTIVIMLQKFQKQLKIENEQKRLIGQEGNLQCGKKMCFISDGCFETRELTVAKKHKVFDENTTNSLECVDKIEEKVLSERQTISTHSTADYGYVCKLMESKDRCIVVHPPESNSKPLIVCCCNNNYKILSKDDETFQCPSKLEELPSQVGKKIGSFN</sequence>
<name>A0A914PQ63_9BILA</name>
<dbReference type="AlphaFoldDB" id="A0A914PQ63"/>
<organism evidence="1 2">
    <name type="scientific">Panagrolaimus davidi</name>
    <dbReference type="NCBI Taxonomy" id="227884"/>
    <lineage>
        <taxon>Eukaryota</taxon>
        <taxon>Metazoa</taxon>
        <taxon>Ecdysozoa</taxon>
        <taxon>Nematoda</taxon>
        <taxon>Chromadorea</taxon>
        <taxon>Rhabditida</taxon>
        <taxon>Tylenchina</taxon>
        <taxon>Panagrolaimomorpha</taxon>
        <taxon>Panagrolaimoidea</taxon>
        <taxon>Panagrolaimidae</taxon>
        <taxon>Panagrolaimus</taxon>
    </lineage>
</organism>
<reference evidence="2" key="1">
    <citation type="submission" date="2022-11" db="UniProtKB">
        <authorList>
            <consortium name="WormBaseParasite"/>
        </authorList>
    </citation>
    <scope>IDENTIFICATION</scope>
</reference>
<proteinExistence type="predicted"/>
<dbReference type="WBParaSite" id="PDA_v2.g20236.t1">
    <property type="protein sequence ID" value="PDA_v2.g20236.t1"/>
    <property type="gene ID" value="PDA_v2.g20236"/>
</dbReference>
<evidence type="ECO:0000313" key="1">
    <source>
        <dbReference type="Proteomes" id="UP000887578"/>
    </source>
</evidence>
<dbReference type="Proteomes" id="UP000887578">
    <property type="component" value="Unplaced"/>
</dbReference>